<dbReference type="PANTHER" id="PTHR31985">
    <property type="entry name" value="ETHYLENE-RESPONSIVE TRANSCRIPTION FACTOR ERF042-RELATED"/>
    <property type="match status" value="1"/>
</dbReference>
<keyword evidence="2" id="KW-0805">Transcription regulation</keyword>
<name>A0A6I9SBA7_ELAGV</name>
<feature type="domain" description="AP2/ERF" evidence="9">
    <location>
        <begin position="1"/>
        <end position="52"/>
    </location>
</feature>
<gene>
    <name evidence="11" type="primary">LOC105058831</name>
</gene>
<feature type="compositionally biased region" description="Basic and acidic residues" evidence="8">
    <location>
        <begin position="76"/>
        <end position="85"/>
    </location>
</feature>
<proteinExistence type="inferred from homology"/>
<comment type="subcellular location">
    <subcellularLocation>
        <location evidence="1">Nucleus</location>
    </subcellularLocation>
</comment>
<dbReference type="GO" id="GO:0003700">
    <property type="term" value="F:DNA-binding transcription factor activity"/>
    <property type="evidence" value="ECO:0007669"/>
    <property type="project" value="InterPro"/>
</dbReference>
<dbReference type="InterPro" id="IPR036955">
    <property type="entry name" value="AP2/ERF_dom_sf"/>
</dbReference>
<dbReference type="AlphaFoldDB" id="A0A6I9SBA7"/>
<dbReference type="FunCoup" id="A0A6I9SBA7">
    <property type="interactions" value="13"/>
</dbReference>
<evidence type="ECO:0000256" key="7">
    <source>
        <dbReference type="ARBA" id="ARBA00024343"/>
    </source>
</evidence>
<evidence type="ECO:0000256" key="4">
    <source>
        <dbReference type="ARBA" id="ARBA00023159"/>
    </source>
</evidence>
<dbReference type="PROSITE" id="PS51032">
    <property type="entry name" value="AP2_ERF"/>
    <property type="match status" value="1"/>
</dbReference>
<evidence type="ECO:0000259" key="9">
    <source>
        <dbReference type="PROSITE" id="PS51032"/>
    </source>
</evidence>
<dbReference type="Proteomes" id="UP000504607">
    <property type="component" value="Chromosome 15"/>
</dbReference>
<dbReference type="Pfam" id="PF00847">
    <property type="entry name" value="AP2"/>
    <property type="match status" value="1"/>
</dbReference>
<dbReference type="SMART" id="SM00380">
    <property type="entry name" value="AP2"/>
    <property type="match status" value="1"/>
</dbReference>
<evidence type="ECO:0000256" key="1">
    <source>
        <dbReference type="ARBA" id="ARBA00004123"/>
    </source>
</evidence>
<dbReference type="GO" id="GO:0005634">
    <property type="term" value="C:nucleus"/>
    <property type="evidence" value="ECO:0007669"/>
    <property type="project" value="UniProtKB-SubCell"/>
</dbReference>
<keyword evidence="10" id="KW-1185">Reference proteome</keyword>
<evidence type="ECO:0000256" key="3">
    <source>
        <dbReference type="ARBA" id="ARBA00023125"/>
    </source>
</evidence>
<dbReference type="InterPro" id="IPR051032">
    <property type="entry name" value="AP2/ERF_TF_ERF_subfamily"/>
</dbReference>
<dbReference type="InParanoid" id="A0A6I9SBA7"/>
<dbReference type="RefSeq" id="XP_010940190.2">
    <property type="nucleotide sequence ID" value="XM_010941888.2"/>
</dbReference>
<protein>
    <submittedName>
        <fullName evidence="11">Ethylene-responsive transcription factor ERF016</fullName>
    </submittedName>
</protein>
<reference evidence="11" key="1">
    <citation type="submission" date="2025-08" db="UniProtKB">
        <authorList>
            <consortium name="RefSeq"/>
        </authorList>
    </citation>
    <scope>IDENTIFICATION</scope>
</reference>
<evidence type="ECO:0000256" key="2">
    <source>
        <dbReference type="ARBA" id="ARBA00023015"/>
    </source>
</evidence>
<dbReference type="PANTHER" id="PTHR31985:SF312">
    <property type="entry name" value="AP2_ERF DOMAIN-CONTAINING PROTEIN"/>
    <property type="match status" value="1"/>
</dbReference>
<keyword evidence="5" id="KW-0804">Transcription</keyword>
<comment type="similarity">
    <text evidence="7">Belongs to the AP2/ERF transcription factor family. ERF subfamily.</text>
</comment>
<dbReference type="Gene3D" id="3.30.730.10">
    <property type="entry name" value="AP2/ERF domain"/>
    <property type="match status" value="1"/>
</dbReference>
<keyword evidence="3" id="KW-0238">DNA-binding</keyword>
<evidence type="ECO:0000313" key="11">
    <source>
        <dbReference type="RefSeq" id="XP_010940190.2"/>
    </source>
</evidence>
<keyword evidence="4" id="KW-0010">Activator</keyword>
<evidence type="ECO:0000256" key="5">
    <source>
        <dbReference type="ARBA" id="ARBA00023163"/>
    </source>
</evidence>
<evidence type="ECO:0000256" key="6">
    <source>
        <dbReference type="ARBA" id="ARBA00023242"/>
    </source>
</evidence>
<organism evidence="10 11">
    <name type="scientific">Elaeis guineensis var. tenera</name>
    <name type="common">Oil palm</name>
    <dbReference type="NCBI Taxonomy" id="51953"/>
    <lineage>
        <taxon>Eukaryota</taxon>
        <taxon>Viridiplantae</taxon>
        <taxon>Streptophyta</taxon>
        <taxon>Embryophyta</taxon>
        <taxon>Tracheophyta</taxon>
        <taxon>Spermatophyta</taxon>
        <taxon>Magnoliopsida</taxon>
        <taxon>Liliopsida</taxon>
        <taxon>Arecaceae</taxon>
        <taxon>Arecoideae</taxon>
        <taxon>Cocoseae</taxon>
        <taxon>Elaeidinae</taxon>
        <taxon>Elaeis</taxon>
    </lineage>
</organism>
<dbReference type="CDD" id="cd00018">
    <property type="entry name" value="AP2"/>
    <property type="match status" value="1"/>
</dbReference>
<dbReference type="GO" id="GO:0003677">
    <property type="term" value="F:DNA binding"/>
    <property type="evidence" value="ECO:0007669"/>
    <property type="project" value="UniProtKB-KW"/>
</dbReference>
<accession>A0A6I9SBA7</accession>
<dbReference type="SUPFAM" id="SSF54171">
    <property type="entry name" value="DNA-binding domain"/>
    <property type="match status" value="1"/>
</dbReference>
<sequence length="148" mass="16193">MRKWGKWVAEVRLPNSRERIWLGSYDTAEKAARAFDAASYCLCGTQAVVNFPADPPNIPSPGRLTRNEIRAVASKHAHEAPRAGPDEDAGPSNARQTAEDVVGQMISSVPQELFSPQFFYLPLPLGSTTVGDLDADDDVEGSFSIWNF</sequence>
<dbReference type="InterPro" id="IPR016177">
    <property type="entry name" value="DNA-bd_dom_sf"/>
</dbReference>
<dbReference type="OrthoDB" id="1918918at2759"/>
<dbReference type="InterPro" id="IPR001471">
    <property type="entry name" value="AP2/ERF_dom"/>
</dbReference>
<evidence type="ECO:0000313" key="10">
    <source>
        <dbReference type="Proteomes" id="UP000504607"/>
    </source>
</evidence>
<keyword evidence="6" id="KW-0539">Nucleus</keyword>
<feature type="region of interest" description="Disordered" evidence="8">
    <location>
        <begin position="73"/>
        <end position="99"/>
    </location>
</feature>
<evidence type="ECO:0000256" key="8">
    <source>
        <dbReference type="SAM" id="MobiDB-lite"/>
    </source>
</evidence>